<dbReference type="Proteomes" id="UP001521137">
    <property type="component" value="Unassembled WGS sequence"/>
</dbReference>
<feature type="domain" description="GAF" evidence="2">
    <location>
        <begin position="40"/>
        <end position="154"/>
    </location>
</feature>
<dbReference type="PANTHER" id="PTHR21021">
    <property type="entry name" value="GAF/PUTATIVE CYTOSKELETAL PROTEIN"/>
    <property type="match status" value="1"/>
</dbReference>
<dbReference type="PANTHER" id="PTHR21021:SF15">
    <property type="entry name" value="FREE METHIONINE-R-SULFOXIDE REDUCTASE"/>
    <property type="match status" value="1"/>
</dbReference>
<dbReference type="InterPro" id="IPR003018">
    <property type="entry name" value="GAF"/>
</dbReference>
<name>A0ABS9D3E3_9ALTE</name>
<protein>
    <submittedName>
        <fullName evidence="3">GAF domain-containing protein</fullName>
    </submittedName>
</protein>
<sequence>MSQDKKTLYVELAQQAQAIVAGETDKVANMANISALIYWALKDVNWAGFYLIKDEQLVLGPFHGKPACIRIPIGTGVCGTAAAENKVQLIQDVHQFSGHIACDAASNSEIVIPINLSGNLFGVLDLDSPLIARFDSEDLLGLTKIVEILQVAMEK</sequence>
<dbReference type="Pfam" id="PF13185">
    <property type="entry name" value="GAF_2"/>
    <property type="match status" value="1"/>
</dbReference>
<dbReference type="SUPFAM" id="SSF55781">
    <property type="entry name" value="GAF domain-like"/>
    <property type="match status" value="1"/>
</dbReference>
<dbReference type="Gene3D" id="3.30.450.40">
    <property type="match status" value="1"/>
</dbReference>
<evidence type="ECO:0000256" key="1">
    <source>
        <dbReference type="ARBA" id="ARBA00038454"/>
    </source>
</evidence>
<evidence type="ECO:0000313" key="4">
    <source>
        <dbReference type="Proteomes" id="UP001521137"/>
    </source>
</evidence>
<accession>A0ABS9D3E3</accession>
<dbReference type="InterPro" id="IPR051330">
    <property type="entry name" value="Phosphatase_reg/MetRdx"/>
</dbReference>
<comment type="caution">
    <text evidence="3">The sequence shown here is derived from an EMBL/GenBank/DDBJ whole genome shotgun (WGS) entry which is preliminary data.</text>
</comment>
<dbReference type="InterPro" id="IPR029016">
    <property type="entry name" value="GAF-like_dom_sf"/>
</dbReference>
<proteinExistence type="inferred from homology"/>
<comment type="similarity">
    <text evidence="1">Belongs to the free Met sulfoxide reductase family.</text>
</comment>
<dbReference type="RefSeq" id="WP_235310661.1">
    <property type="nucleotide sequence ID" value="NZ_JAKGAS010000001.1"/>
</dbReference>
<organism evidence="3 4">
    <name type="scientific">Paraglaciecola algarum</name>
    <dbReference type="NCBI Taxonomy" id="3050085"/>
    <lineage>
        <taxon>Bacteria</taxon>
        <taxon>Pseudomonadati</taxon>
        <taxon>Pseudomonadota</taxon>
        <taxon>Gammaproteobacteria</taxon>
        <taxon>Alteromonadales</taxon>
        <taxon>Alteromonadaceae</taxon>
        <taxon>Paraglaciecola</taxon>
    </lineage>
</organism>
<dbReference type="EMBL" id="JAKGAS010000001">
    <property type="protein sequence ID" value="MCF2947149.1"/>
    <property type="molecule type" value="Genomic_DNA"/>
</dbReference>
<keyword evidence="4" id="KW-1185">Reference proteome</keyword>
<dbReference type="InterPro" id="IPR000614">
    <property type="entry name" value="FRMsr_CS"/>
</dbReference>
<evidence type="ECO:0000259" key="2">
    <source>
        <dbReference type="Pfam" id="PF13185"/>
    </source>
</evidence>
<gene>
    <name evidence="3" type="ORF">L0668_03455</name>
</gene>
<reference evidence="3 4" key="1">
    <citation type="submission" date="2022-01" db="EMBL/GenBank/DDBJ databases">
        <title>Paraglaciecola sp. G1-23.</title>
        <authorList>
            <person name="Jin M.S."/>
            <person name="Han D.M."/>
            <person name="Kim H.M."/>
            <person name="Jeon C.O."/>
        </authorList>
    </citation>
    <scope>NUCLEOTIDE SEQUENCE [LARGE SCALE GENOMIC DNA]</scope>
    <source>
        <strain evidence="3 4">G1-23</strain>
    </source>
</reference>
<dbReference type="PROSITE" id="PS01320">
    <property type="entry name" value="UPF0067"/>
    <property type="match status" value="1"/>
</dbReference>
<evidence type="ECO:0000313" key="3">
    <source>
        <dbReference type="EMBL" id="MCF2947149.1"/>
    </source>
</evidence>